<organism evidence="1 2">
    <name type="scientific">Aldrovandia affinis</name>
    <dbReference type="NCBI Taxonomy" id="143900"/>
    <lineage>
        <taxon>Eukaryota</taxon>
        <taxon>Metazoa</taxon>
        <taxon>Chordata</taxon>
        <taxon>Craniata</taxon>
        <taxon>Vertebrata</taxon>
        <taxon>Euteleostomi</taxon>
        <taxon>Actinopterygii</taxon>
        <taxon>Neopterygii</taxon>
        <taxon>Teleostei</taxon>
        <taxon>Notacanthiformes</taxon>
        <taxon>Halosauridae</taxon>
        <taxon>Aldrovandia</taxon>
    </lineage>
</organism>
<proteinExistence type="predicted"/>
<dbReference type="Proteomes" id="UP001221898">
    <property type="component" value="Unassembled WGS sequence"/>
</dbReference>
<dbReference type="EMBL" id="JAINUG010000324">
    <property type="protein sequence ID" value="KAJ8378303.1"/>
    <property type="molecule type" value="Genomic_DNA"/>
</dbReference>
<gene>
    <name evidence="1" type="ORF">AAFF_G00243810</name>
</gene>
<protein>
    <submittedName>
        <fullName evidence="1">Uncharacterized protein</fullName>
    </submittedName>
</protein>
<evidence type="ECO:0000313" key="1">
    <source>
        <dbReference type="EMBL" id="KAJ8378303.1"/>
    </source>
</evidence>
<accession>A0AAD7RE53</accession>
<sequence>MFTPLNNHEVTFIYLAPKVGKPVGSGPLRRRCRGSFDRERAVQEGAIFLSGRGIQSSRVAKEEPTAADLVKPLSESHAVRRGFAPHLYHGEADGDGGPQCQGGSKTLQNETALTTAVKGSLHCAATARLSCEPQRGVLERFYNLGTALWKEDIREQQLVGFSPALTGANG</sequence>
<comment type="caution">
    <text evidence="1">The sequence shown here is derived from an EMBL/GenBank/DDBJ whole genome shotgun (WGS) entry which is preliminary data.</text>
</comment>
<keyword evidence="2" id="KW-1185">Reference proteome</keyword>
<dbReference type="AlphaFoldDB" id="A0AAD7RE53"/>
<reference evidence="1" key="1">
    <citation type="journal article" date="2023" name="Science">
        <title>Genome structures resolve the early diversification of teleost fishes.</title>
        <authorList>
            <person name="Parey E."/>
            <person name="Louis A."/>
            <person name="Montfort J."/>
            <person name="Bouchez O."/>
            <person name="Roques C."/>
            <person name="Iampietro C."/>
            <person name="Lluch J."/>
            <person name="Castinel A."/>
            <person name="Donnadieu C."/>
            <person name="Desvignes T."/>
            <person name="Floi Bucao C."/>
            <person name="Jouanno E."/>
            <person name="Wen M."/>
            <person name="Mejri S."/>
            <person name="Dirks R."/>
            <person name="Jansen H."/>
            <person name="Henkel C."/>
            <person name="Chen W.J."/>
            <person name="Zahm M."/>
            <person name="Cabau C."/>
            <person name="Klopp C."/>
            <person name="Thompson A.W."/>
            <person name="Robinson-Rechavi M."/>
            <person name="Braasch I."/>
            <person name="Lecointre G."/>
            <person name="Bobe J."/>
            <person name="Postlethwait J.H."/>
            <person name="Berthelot C."/>
            <person name="Roest Crollius H."/>
            <person name="Guiguen Y."/>
        </authorList>
    </citation>
    <scope>NUCLEOTIDE SEQUENCE</scope>
    <source>
        <strain evidence="1">NC1722</strain>
    </source>
</reference>
<name>A0AAD7RE53_9TELE</name>
<evidence type="ECO:0000313" key="2">
    <source>
        <dbReference type="Proteomes" id="UP001221898"/>
    </source>
</evidence>